<feature type="region of interest" description="Disordered" evidence="1">
    <location>
        <begin position="76"/>
        <end position="100"/>
    </location>
</feature>
<reference evidence="2" key="1">
    <citation type="submission" date="2024-06" db="EMBL/GenBank/DDBJ databases">
        <title>Evidence of context-dependent and transient costs of resisting viral infection in isolates of the marine microalga Micromonas sp. (class Mamiellophyceae).</title>
        <authorList>
            <person name="Bedi de Silva A."/>
            <person name="Schvarcz C.R."/>
            <person name="Steward G.R."/>
            <person name="Edwards K.F."/>
        </authorList>
    </citation>
    <scope>NUCLEOTIDE SEQUENCE</scope>
    <source>
        <strain evidence="2">McV-KB2</strain>
    </source>
</reference>
<evidence type="ECO:0000256" key="1">
    <source>
        <dbReference type="SAM" id="MobiDB-lite"/>
    </source>
</evidence>
<protein>
    <submittedName>
        <fullName evidence="2">Uncharacterized protein</fullName>
    </submittedName>
</protein>
<dbReference type="EMBL" id="PP911589">
    <property type="protein sequence ID" value="XCA47450.1"/>
    <property type="molecule type" value="Genomic_DNA"/>
</dbReference>
<name>A0AAU7YNT5_9PHYC</name>
<evidence type="ECO:0000313" key="2">
    <source>
        <dbReference type="EMBL" id="XCA47450.1"/>
    </source>
</evidence>
<sequence length="100" mass="10623">MSDTNHHVLTGKVDITSNLLVGSSHLFVDTNNNRVGLVTTDPDAGLHVNSNAYVNTDLRVGSGIVINDSANPGRITATEFEGDGSRLSNVPSGPREPLRR</sequence>
<proteinExistence type="predicted"/>
<accession>A0AAU7YNT5</accession>
<organism evidence="2">
    <name type="scientific">Micromonas commoda virus</name>
    <dbReference type="NCBI Taxonomy" id="3057169"/>
    <lineage>
        <taxon>Viruses</taxon>
        <taxon>Varidnaviria</taxon>
        <taxon>Bamfordvirae</taxon>
        <taxon>Nucleocytoviricota</taxon>
        <taxon>Megaviricetes</taxon>
        <taxon>Algavirales</taxon>
        <taxon>Phycodnaviridae</taxon>
    </lineage>
</organism>